<evidence type="ECO:0000313" key="1">
    <source>
        <dbReference type="EMBL" id="EOP62222.1"/>
    </source>
</evidence>
<name>A0A9W5VEM1_BACCE</name>
<protein>
    <submittedName>
        <fullName evidence="1">Uncharacterized protein</fullName>
    </submittedName>
</protein>
<accession>A0A9W5VEM1</accession>
<proteinExistence type="predicted"/>
<gene>
    <name evidence="1" type="ORF">IGU_05597</name>
</gene>
<evidence type="ECO:0000313" key="2">
    <source>
        <dbReference type="Proteomes" id="UP000013989"/>
    </source>
</evidence>
<dbReference type="AlphaFoldDB" id="A0A9W5VEM1"/>
<feature type="non-terminal residue" evidence="1">
    <location>
        <position position="98"/>
    </location>
</feature>
<comment type="caution">
    <text evidence="1">The sequence shown here is derived from an EMBL/GenBank/DDBJ whole genome shotgun (WGS) entry which is preliminary data.</text>
</comment>
<reference evidence="1 2" key="1">
    <citation type="submission" date="2012-12" db="EMBL/GenBank/DDBJ databases">
        <title>The Genome Sequence of Bacillus cereus ISP2954.</title>
        <authorList>
            <consortium name="The Broad Institute Genome Sequencing Platform"/>
            <consortium name="The Broad Institute Genome Sequencing Center for Infectious Disease"/>
            <person name="Feldgarden M."/>
            <person name="Van der Auwera G.A."/>
            <person name="Mahillon J."/>
            <person name="Duprez V."/>
            <person name="Timmery S."/>
            <person name="Mattelet C."/>
            <person name="Dierick K."/>
            <person name="Sun M."/>
            <person name="Yu Z."/>
            <person name="Zhu L."/>
            <person name="Hu X."/>
            <person name="Shank E.B."/>
            <person name="Swiecicka I."/>
            <person name="Hansen B.M."/>
            <person name="Andrup L."/>
            <person name="Walker B."/>
            <person name="Young S.K."/>
            <person name="Zeng Q."/>
            <person name="Gargeya S."/>
            <person name="Fitzgerald M."/>
            <person name="Haas B."/>
            <person name="Abouelleil A."/>
            <person name="Alvarado L."/>
            <person name="Arachchi H.M."/>
            <person name="Berlin A.M."/>
            <person name="Chapman S.B."/>
            <person name="Dewar J."/>
            <person name="Goldberg J."/>
            <person name="Griggs A."/>
            <person name="Gujja S."/>
            <person name="Hansen M."/>
            <person name="Howarth C."/>
            <person name="Imamovic A."/>
            <person name="Larimer J."/>
            <person name="McCowan C."/>
            <person name="Murphy C."/>
            <person name="Neiman D."/>
            <person name="Pearson M."/>
            <person name="Priest M."/>
            <person name="Roberts A."/>
            <person name="Saif S."/>
            <person name="Shea T."/>
            <person name="Sisk P."/>
            <person name="Sykes S."/>
            <person name="Wortman J."/>
            <person name="Nusbaum C."/>
            <person name="Birren B."/>
        </authorList>
    </citation>
    <scope>NUCLEOTIDE SEQUENCE [LARGE SCALE GENOMIC DNA]</scope>
    <source>
        <strain evidence="1 2">ISP2954</strain>
    </source>
</reference>
<dbReference type="Proteomes" id="UP000013989">
    <property type="component" value="Unassembled WGS sequence"/>
</dbReference>
<dbReference type="EMBL" id="AHEJ01000070">
    <property type="protein sequence ID" value="EOP62222.1"/>
    <property type="molecule type" value="Genomic_DNA"/>
</dbReference>
<sequence length="98" mass="11488">MLKYHFPNVCEDELINIYSYGDFKGQGKYICLFKIENQSFLFWRNDKGNKIYTNLESISVEIINTNNTYNQSQNVCPQDLVDTYNQSQNVCPQDLVDT</sequence>
<organism evidence="1 2">
    <name type="scientific">Bacillus cereus ISP2954</name>
    <dbReference type="NCBI Taxonomy" id="1053215"/>
    <lineage>
        <taxon>Bacteria</taxon>
        <taxon>Bacillati</taxon>
        <taxon>Bacillota</taxon>
        <taxon>Bacilli</taxon>
        <taxon>Bacillales</taxon>
        <taxon>Bacillaceae</taxon>
        <taxon>Bacillus</taxon>
        <taxon>Bacillus cereus group</taxon>
    </lineage>
</organism>